<accession>A0ABT1EAY0</accession>
<protein>
    <recommendedName>
        <fullName evidence="1">DUF6664 domain-containing protein</fullName>
    </recommendedName>
</protein>
<evidence type="ECO:0000313" key="2">
    <source>
        <dbReference type="EMBL" id="MCP1102774.1"/>
    </source>
</evidence>
<dbReference type="InterPro" id="IPR046605">
    <property type="entry name" value="DUF6664"/>
</dbReference>
<organism evidence="2 3">
    <name type="scientific">Aequitasia blattaphilus</name>
    <dbReference type="NCBI Taxonomy" id="2949332"/>
    <lineage>
        <taxon>Bacteria</taxon>
        <taxon>Bacillati</taxon>
        <taxon>Bacillota</taxon>
        <taxon>Clostridia</taxon>
        <taxon>Lachnospirales</taxon>
        <taxon>Lachnospiraceae</taxon>
        <taxon>Aequitasia</taxon>
    </lineage>
</organism>
<comment type="caution">
    <text evidence="2">The sequence shown here is derived from an EMBL/GenBank/DDBJ whole genome shotgun (WGS) entry which is preliminary data.</text>
</comment>
<dbReference type="Pfam" id="PF20369">
    <property type="entry name" value="DUF6664"/>
    <property type="match status" value="1"/>
</dbReference>
<gene>
    <name evidence="2" type="ORF">NK125_10125</name>
</gene>
<evidence type="ECO:0000259" key="1">
    <source>
        <dbReference type="Pfam" id="PF20369"/>
    </source>
</evidence>
<feature type="domain" description="DUF6664" evidence="1">
    <location>
        <begin position="6"/>
        <end position="107"/>
    </location>
</feature>
<reference evidence="2 3" key="1">
    <citation type="journal article" date="2022" name="Genome Biol. Evol.">
        <title>Host diet, physiology and behaviors set the stage for Lachnospiraceae cladogenesis.</title>
        <authorList>
            <person name="Vera-Ponce De Leon A."/>
            <person name="Schneider M."/>
            <person name="Jahnes B.C."/>
            <person name="Sadowski V."/>
            <person name="Camuy-Velez L.A."/>
            <person name="Duan J."/>
            <person name="Sabree Z.L."/>
        </authorList>
    </citation>
    <scope>NUCLEOTIDE SEQUENCE [LARGE SCALE GENOMIC DNA]</scope>
    <source>
        <strain evidence="2 3">PAL113</strain>
    </source>
</reference>
<keyword evidence="3" id="KW-1185">Reference proteome</keyword>
<dbReference type="Proteomes" id="UP001523566">
    <property type="component" value="Unassembled WGS sequence"/>
</dbReference>
<dbReference type="EMBL" id="JAMZFW010000013">
    <property type="protein sequence ID" value="MCP1102774.1"/>
    <property type="molecule type" value="Genomic_DNA"/>
</dbReference>
<dbReference type="RefSeq" id="WP_262066560.1">
    <property type="nucleotide sequence ID" value="NZ_JAMXOD010000013.1"/>
</dbReference>
<proteinExistence type="predicted"/>
<evidence type="ECO:0000313" key="3">
    <source>
        <dbReference type="Proteomes" id="UP001523566"/>
    </source>
</evidence>
<name>A0ABT1EAY0_9FIRM</name>
<sequence length="108" mass="12493">MDENNKFETFVDMYNDVFKEYLSSVGTKLAKDNPEYQAANVRIKELYDRFPKVLGVLDSEESCDLNEQECNALIEVLRLRNKISAMEVEAVYFRGCYDGVGYLRKTGK</sequence>